<dbReference type="SUPFAM" id="SSF52540">
    <property type="entry name" value="P-loop containing nucleoside triphosphate hydrolases"/>
    <property type="match status" value="1"/>
</dbReference>
<protein>
    <submittedName>
        <fullName evidence="3">LuxR C-terminal-related transcriptional regulator</fullName>
    </submittedName>
</protein>
<feature type="domain" description="HTH luxR-type" evidence="2">
    <location>
        <begin position="1118"/>
        <end position="1181"/>
    </location>
</feature>
<gene>
    <name evidence="3" type="ORF">ACFFTP_23350</name>
</gene>
<feature type="region of interest" description="Disordered" evidence="1">
    <location>
        <begin position="284"/>
        <end position="306"/>
    </location>
</feature>
<feature type="compositionally biased region" description="Low complexity" evidence="1">
    <location>
        <begin position="160"/>
        <end position="185"/>
    </location>
</feature>
<dbReference type="Pfam" id="PF00196">
    <property type="entry name" value="GerE"/>
    <property type="match status" value="1"/>
</dbReference>
<dbReference type="InterPro" id="IPR011990">
    <property type="entry name" value="TPR-like_helical_dom_sf"/>
</dbReference>
<feature type="region of interest" description="Disordered" evidence="1">
    <location>
        <begin position="92"/>
        <end position="239"/>
    </location>
</feature>
<evidence type="ECO:0000313" key="3">
    <source>
        <dbReference type="EMBL" id="MFB9557113.1"/>
    </source>
</evidence>
<keyword evidence="4" id="KW-1185">Reference proteome</keyword>
<dbReference type="PRINTS" id="PR00038">
    <property type="entry name" value="HTHLUXR"/>
</dbReference>
<dbReference type="Gene3D" id="3.40.50.300">
    <property type="entry name" value="P-loop containing nucleotide triphosphate hydrolases"/>
    <property type="match status" value="1"/>
</dbReference>
<feature type="compositionally biased region" description="Low complexity" evidence="1">
    <location>
        <begin position="204"/>
        <end position="216"/>
    </location>
</feature>
<dbReference type="InterPro" id="IPR036388">
    <property type="entry name" value="WH-like_DNA-bd_sf"/>
</dbReference>
<dbReference type="InterPro" id="IPR016032">
    <property type="entry name" value="Sig_transdc_resp-reg_C-effctor"/>
</dbReference>
<evidence type="ECO:0000256" key="1">
    <source>
        <dbReference type="SAM" id="MobiDB-lite"/>
    </source>
</evidence>
<name>A0ABV5QVG3_9ACTN</name>
<dbReference type="RefSeq" id="WP_345484297.1">
    <property type="nucleotide sequence ID" value="NZ_BAAAWU010000001.1"/>
</dbReference>
<dbReference type="EMBL" id="JBHMCT010000014">
    <property type="protein sequence ID" value="MFB9557113.1"/>
    <property type="molecule type" value="Genomic_DNA"/>
</dbReference>
<evidence type="ECO:0000313" key="4">
    <source>
        <dbReference type="Proteomes" id="UP001589716"/>
    </source>
</evidence>
<feature type="compositionally biased region" description="Low complexity" evidence="1">
    <location>
        <begin position="92"/>
        <end position="104"/>
    </location>
</feature>
<organism evidence="3 4">
    <name type="scientific">Streptomyces roseoviridis</name>
    <dbReference type="NCBI Taxonomy" id="67361"/>
    <lineage>
        <taxon>Bacteria</taxon>
        <taxon>Bacillati</taxon>
        <taxon>Actinomycetota</taxon>
        <taxon>Actinomycetes</taxon>
        <taxon>Kitasatosporales</taxon>
        <taxon>Streptomycetaceae</taxon>
        <taxon>Streptomyces</taxon>
    </lineage>
</organism>
<feature type="compositionally biased region" description="Low complexity" evidence="1">
    <location>
        <begin position="295"/>
        <end position="306"/>
    </location>
</feature>
<accession>A0ABV5QVG3</accession>
<dbReference type="InterPro" id="IPR027417">
    <property type="entry name" value="P-loop_NTPase"/>
</dbReference>
<feature type="compositionally biased region" description="Gly residues" evidence="1">
    <location>
        <begin position="135"/>
        <end position="159"/>
    </location>
</feature>
<dbReference type="SUPFAM" id="SSF46894">
    <property type="entry name" value="C-terminal effector domain of the bipartite response regulators"/>
    <property type="match status" value="1"/>
</dbReference>
<dbReference type="InterPro" id="IPR000792">
    <property type="entry name" value="Tscrpt_reg_LuxR_C"/>
</dbReference>
<dbReference type="Gene3D" id="1.25.40.10">
    <property type="entry name" value="Tetratricopeptide repeat domain"/>
    <property type="match status" value="1"/>
</dbReference>
<sequence>MTTVPLRPAPVGREELLSRLERVLHNRGRALLTGPAGVGKTEVALAAAARAEARGETVLWLATLPGDREIPGAAAAALVASVAATVTWPGPAAGAGGARSASPGGDSGLSDRRTTDGGPAPAGSDGASGHPATGQPGGPAGNWGGRGAGAAPTTGGGAAGPATEARPAGPAAPAATGPGARPGAGSAHPSGHASRQTGLPGQRAGDAGAASGPGAAHLTGRGPGPGAGPGAGHDTGFAAAHTGREGTYAGSDAGAADADGGDAGGQGAGYGDGFGAGTGGAALLAGRGPGHDPGHPGADASAYGAGSDARCDHGHAVTGLGVTASRVCDGLPGPQRAAVAMLCREAPQQDGGWDPIALRLGLAGILRELTARGPALLVVDGVQHIDPESADLLRFALHLVPPTLRVIAVETPEAYAAYDAARGTVPGAAYGGKDPHDNRLWVPSEADVLLVPPLHADEIAELLIHHRLPSRMAGRIHKASGGNPRLALAVGRSLADARTPVHHAEALTVSGRARDLARQLLGAAPPEVRETLLYAALALRPTATLVRRAGRPNAEADLAAAERAGLVSLAEDGTVAFTAGLLPSTLVHDACWAERSAGHAALARVVDDPVEAVRHRALATDAPREELAAEVAEAADLARRRGNSALAAELAMLAAESTPGTHGQRRIARLADAAEEAARAARADLAMRAATDLLARDAAPADRVRARLAVLDTAGQGLTGLDEMYVHAMEDSEGDTALRAAVQLRLAVKYVLADGDPLRSRAAAMESAALAASMGDPRTAAQALTVQARMERALGSPDAEAVLAQARALETAERPAGIRNAAQILTIRHALFDGRLVDARTQLNALLPLVQRRGSVEDAIELLSTLAEIESRIGPCPAALGHAGQSLALTLEAGLSPGPAWYALALAETAGGSFARAASYARRSVQASEEEGDRVFLSRSLYALGRVQLVNGDVAAALETLRRVEANERAQSTVDPSMLRWHEELAEALLAHDEVEEALSVLAAVRPVGERLGRTTVLLGLDRAYALCQAAEGRTDEAAELLAGTAARFEEAELPLEQGRALMALARVERRRRRRSAAQAALHSAAAVFERVGAAPWLALATEAPAGPAGEGPVGEETLPALSTLTEAELRLARLVGQGASNQEAAAKLYLSVKTVEARLTRIYQKLDVRSRAQLATALRP</sequence>
<dbReference type="Gene3D" id="1.10.10.10">
    <property type="entry name" value="Winged helix-like DNA-binding domain superfamily/Winged helix DNA-binding domain"/>
    <property type="match status" value="1"/>
</dbReference>
<dbReference type="SMART" id="SM00421">
    <property type="entry name" value="HTH_LUXR"/>
    <property type="match status" value="1"/>
</dbReference>
<reference evidence="3 4" key="1">
    <citation type="submission" date="2024-09" db="EMBL/GenBank/DDBJ databases">
        <authorList>
            <person name="Sun Q."/>
            <person name="Mori K."/>
        </authorList>
    </citation>
    <scope>NUCLEOTIDE SEQUENCE [LARGE SCALE GENOMIC DNA]</scope>
    <source>
        <strain evidence="3 4">JCM 4414</strain>
    </source>
</reference>
<feature type="compositionally biased region" description="Gly residues" evidence="1">
    <location>
        <begin position="221"/>
        <end position="233"/>
    </location>
</feature>
<dbReference type="PROSITE" id="PS50043">
    <property type="entry name" value="HTH_LUXR_2"/>
    <property type="match status" value="1"/>
</dbReference>
<proteinExistence type="predicted"/>
<dbReference type="CDD" id="cd06170">
    <property type="entry name" value="LuxR_C_like"/>
    <property type="match status" value="1"/>
</dbReference>
<evidence type="ECO:0000259" key="2">
    <source>
        <dbReference type="PROSITE" id="PS50043"/>
    </source>
</evidence>
<dbReference type="Proteomes" id="UP001589716">
    <property type="component" value="Unassembled WGS sequence"/>
</dbReference>
<feature type="compositionally biased region" description="Low complexity" evidence="1">
    <location>
        <begin position="116"/>
        <end position="129"/>
    </location>
</feature>
<dbReference type="SUPFAM" id="SSF48452">
    <property type="entry name" value="TPR-like"/>
    <property type="match status" value="1"/>
</dbReference>
<comment type="caution">
    <text evidence="3">The sequence shown here is derived from an EMBL/GenBank/DDBJ whole genome shotgun (WGS) entry which is preliminary data.</text>
</comment>